<keyword evidence="4" id="KW-1185">Reference proteome</keyword>
<keyword evidence="2" id="KW-0732">Signal</keyword>
<dbReference type="EMBL" id="BAABHF010000054">
    <property type="protein sequence ID" value="GAA4516407.1"/>
    <property type="molecule type" value="Genomic_DNA"/>
</dbReference>
<protein>
    <recommendedName>
        <fullName evidence="5">Lipoprotein</fullName>
    </recommendedName>
</protein>
<feature type="compositionally biased region" description="Low complexity" evidence="1">
    <location>
        <begin position="39"/>
        <end position="59"/>
    </location>
</feature>
<sequence>MSIMTLTRRIVVIASLAALAALPALAACGSSEPGHRVATLRTPGTTATAGARASTGTPAVARPRERLDMTPEESDALWETYNRCLSDHGAGPKAGRAPAGRPAAVPGRPVDSKVEAKAEAACLPMKPLPAWQYDRANPESLDFIHKLVRCLRAKGVRYVEEEPAGPGDDQNSISFGGKNNDPGSISKGLNLTPTCEKEVVVGGGRK</sequence>
<feature type="compositionally biased region" description="Polar residues" evidence="1">
    <location>
        <begin position="181"/>
        <end position="191"/>
    </location>
</feature>
<gene>
    <name evidence="3" type="ORF">GCM10023191_087330</name>
</gene>
<accession>A0ABP8R2R4</accession>
<feature type="region of interest" description="Disordered" evidence="1">
    <location>
        <begin position="30"/>
        <end position="59"/>
    </location>
</feature>
<proteinExistence type="predicted"/>
<evidence type="ECO:0000313" key="3">
    <source>
        <dbReference type="EMBL" id="GAA4516407.1"/>
    </source>
</evidence>
<comment type="caution">
    <text evidence="3">The sequence shown here is derived from an EMBL/GenBank/DDBJ whole genome shotgun (WGS) entry which is preliminary data.</text>
</comment>
<feature type="chain" id="PRO_5045399164" description="Lipoprotein" evidence="2">
    <location>
        <begin position="27"/>
        <end position="206"/>
    </location>
</feature>
<feature type="signal peptide" evidence="2">
    <location>
        <begin position="1"/>
        <end position="26"/>
    </location>
</feature>
<feature type="region of interest" description="Disordered" evidence="1">
    <location>
        <begin position="89"/>
        <end position="109"/>
    </location>
</feature>
<evidence type="ECO:0000256" key="1">
    <source>
        <dbReference type="SAM" id="MobiDB-lite"/>
    </source>
</evidence>
<evidence type="ECO:0000313" key="4">
    <source>
        <dbReference type="Proteomes" id="UP001500503"/>
    </source>
</evidence>
<dbReference type="Proteomes" id="UP001500503">
    <property type="component" value="Unassembled WGS sequence"/>
</dbReference>
<organism evidence="3 4">
    <name type="scientific">Actinoallomurus oryzae</name>
    <dbReference type="NCBI Taxonomy" id="502180"/>
    <lineage>
        <taxon>Bacteria</taxon>
        <taxon>Bacillati</taxon>
        <taxon>Actinomycetota</taxon>
        <taxon>Actinomycetes</taxon>
        <taxon>Streptosporangiales</taxon>
        <taxon>Thermomonosporaceae</taxon>
        <taxon>Actinoallomurus</taxon>
    </lineage>
</organism>
<evidence type="ECO:0008006" key="5">
    <source>
        <dbReference type="Google" id="ProtNLM"/>
    </source>
</evidence>
<feature type="region of interest" description="Disordered" evidence="1">
    <location>
        <begin position="161"/>
        <end position="191"/>
    </location>
</feature>
<name>A0ABP8R2R4_9ACTN</name>
<evidence type="ECO:0000256" key="2">
    <source>
        <dbReference type="SAM" id="SignalP"/>
    </source>
</evidence>
<reference evidence="4" key="1">
    <citation type="journal article" date="2019" name="Int. J. Syst. Evol. Microbiol.">
        <title>The Global Catalogue of Microorganisms (GCM) 10K type strain sequencing project: providing services to taxonomists for standard genome sequencing and annotation.</title>
        <authorList>
            <consortium name="The Broad Institute Genomics Platform"/>
            <consortium name="The Broad Institute Genome Sequencing Center for Infectious Disease"/>
            <person name="Wu L."/>
            <person name="Ma J."/>
        </authorList>
    </citation>
    <scope>NUCLEOTIDE SEQUENCE [LARGE SCALE GENOMIC DNA]</scope>
    <source>
        <strain evidence="4">JCM 17933</strain>
    </source>
</reference>